<dbReference type="PANTHER" id="PTHR43479:SF11">
    <property type="entry name" value="ACREF_ENVCD OPERON REPRESSOR-RELATED"/>
    <property type="match status" value="1"/>
</dbReference>
<accession>A0A9D9IKN6</accession>
<dbReference type="PRINTS" id="PR00455">
    <property type="entry name" value="HTHTETR"/>
</dbReference>
<dbReference type="EMBL" id="JADIMD010000041">
    <property type="protein sequence ID" value="MBO8474222.1"/>
    <property type="molecule type" value="Genomic_DNA"/>
</dbReference>
<dbReference type="PROSITE" id="PS50977">
    <property type="entry name" value="HTH_TETR_2"/>
    <property type="match status" value="1"/>
</dbReference>
<evidence type="ECO:0000313" key="5">
    <source>
        <dbReference type="Proteomes" id="UP000823757"/>
    </source>
</evidence>
<protein>
    <submittedName>
        <fullName evidence="4">TetR/AcrR family transcriptional regulator</fullName>
    </submittedName>
</protein>
<sequence length="222" mass="25713">MRRKNDKEQNNTELAISAAAEELFLENGYNLTTTTMIAKKAGVTHAMLHYYFRTKEHIFVKVLDRNMDELLASFHPVMRKDAPFWESLETGISTHFDFLMKHPKLPAFLYDTVRFNPELIENYKGRIRETVSRIIRFHYNLIQKEIDKGRICRIDPLQLVLDIATLNLSAFMMIPAAGKLFGEIGDGRTEEILKARKAEIIALIRARLYGGLEEKEHDTKTI</sequence>
<dbReference type="SUPFAM" id="SSF48498">
    <property type="entry name" value="Tetracyclin repressor-like, C-terminal domain"/>
    <property type="match status" value="1"/>
</dbReference>
<evidence type="ECO:0000259" key="3">
    <source>
        <dbReference type="PROSITE" id="PS50977"/>
    </source>
</evidence>
<keyword evidence="1 2" id="KW-0238">DNA-binding</keyword>
<comment type="caution">
    <text evidence="4">The sequence shown here is derived from an EMBL/GenBank/DDBJ whole genome shotgun (WGS) entry which is preliminary data.</text>
</comment>
<dbReference type="InterPro" id="IPR036271">
    <property type="entry name" value="Tet_transcr_reg_TetR-rel_C_sf"/>
</dbReference>
<dbReference type="InterPro" id="IPR050624">
    <property type="entry name" value="HTH-type_Tx_Regulator"/>
</dbReference>
<reference evidence="4" key="2">
    <citation type="journal article" date="2021" name="PeerJ">
        <title>Extensive microbial diversity within the chicken gut microbiome revealed by metagenomics and culture.</title>
        <authorList>
            <person name="Gilroy R."/>
            <person name="Ravi A."/>
            <person name="Getino M."/>
            <person name="Pursley I."/>
            <person name="Horton D.L."/>
            <person name="Alikhan N.F."/>
            <person name="Baker D."/>
            <person name="Gharbi K."/>
            <person name="Hall N."/>
            <person name="Watson M."/>
            <person name="Adriaenssens E.M."/>
            <person name="Foster-Nyarko E."/>
            <person name="Jarju S."/>
            <person name="Secka A."/>
            <person name="Antonio M."/>
            <person name="Oren A."/>
            <person name="Chaudhuri R.R."/>
            <person name="La Ragione R."/>
            <person name="Hildebrand F."/>
            <person name="Pallen M.J."/>
        </authorList>
    </citation>
    <scope>NUCLEOTIDE SEQUENCE</scope>
    <source>
        <strain evidence="4">B1-13419</strain>
    </source>
</reference>
<evidence type="ECO:0000256" key="1">
    <source>
        <dbReference type="ARBA" id="ARBA00023125"/>
    </source>
</evidence>
<dbReference type="SUPFAM" id="SSF46689">
    <property type="entry name" value="Homeodomain-like"/>
    <property type="match status" value="1"/>
</dbReference>
<dbReference type="GO" id="GO:0003677">
    <property type="term" value="F:DNA binding"/>
    <property type="evidence" value="ECO:0007669"/>
    <property type="project" value="UniProtKB-UniRule"/>
</dbReference>
<dbReference type="AlphaFoldDB" id="A0A9D9IKN6"/>
<proteinExistence type="predicted"/>
<name>A0A9D9IKN6_9BACT</name>
<feature type="DNA-binding region" description="H-T-H motif" evidence="2">
    <location>
        <begin position="33"/>
        <end position="52"/>
    </location>
</feature>
<dbReference type="Gene3D" id="1.10.357.10">
    <property type="entry name" value="Tetracycline Repressor, domain 2"/>
    <property type="match status" value="1"/>
</dbReference>
<dbReference type="Pfam" id="PF00440">
    <property type="entry name" value="TetR_N"/>
    <property type="match status" value="1"/>
</dbReference>
<feature type="domain" description="HTH tetR-type" evidence="3">
    <location>
        <begin position="10"/>
        <end position="70"/>
    </location>
</feature>
<reference evidence="4" key="1">
    <citation type="submission" date="2020-10" db="EMBL/GenBank/DDBJ databases">
        <authorList>
            <person name="Gilroy R."/>
        </authorList>
    </citation>
    <scope>NUCLEOTIDE SEQUENCE</scope>
    <source>
        <strain evidence="4">B1-13419</strain>
    </source>
</reference>
<dbReference type="InterPro" id="IPR001647">
    <property type="entry name" value="HTH_TetR"/>
</dbReference>
<dbReference type="Proteomes" id="UP000823757">
    <property type="component" value="Unassembled WGS sequence"/>
</dbReference>
<dbReference type="PROSITE" id="PS01081">
    <property type="entry name" value="HTH_TETR_1"/>
    <property type="match status" value="1"/>
</dbReference>
<dbReference type="InterPro" id="IPR009057">
    <property type="entry name" value="Homeodomain-like_sf"/>
</dbReference>
<evidence type="ECO:0000256" key="2">
    <source>
        <dbReference type="PROSITE-ProRule" id="PRU00335"/>
    </source>
</evidence>
<organism evidence="4 5">
    <name type="scientific">Candidatus Cryptobacteroides faecigallinarum</name>
    <dbReference type="NCBI Taxonomy" id="2840763"/>
    <lineage>
        <taxon>Bacteria</taxon>
        <taxon>Pseudomonadati</taxon>
        <taxon>Bacteroidota</taxon>
        <taxon>Bacteroidia</taxon>
        <taxon>Bacteroidales</taxon>
        <taxon>Candidatus Cryptobacteroides</taxon>
    </lineage>
</organism>
<gene>
    <name evidence="4" type="ORF">IAB91_02895</name>
</gene>
<dbReference type="InterPro" id="IPR023772">
    <property type="entry name" value="DNA-bd_HTH_TetR-type_CS"/>
</dbReference>
<evidence type="ECO:0000313" key="4">
    <source>
        <dbReference type="EMBL" id="MBO8474222.1"/>
    </source>
</evidence>
<dbReference type="PANTHER" id="PTHR43479">
    <property type="entry name" value="ACREF/ENVCD OPERON REPRESSOR-RELATED"/>
    <property type="match status" value="1"/>
</dbReference>